<keyword evidence="1" id="KW-0732">Signal</keyword>
<dbReference type="EMBL" id="RYFG02000025">
    <property type="protein sequence ID" value="TRX00674.1"/>
    <property type="molecule type" value="Genomic_DNA"/>
</dbReference>
<evidence type="ECO:0000256" key="1">
    <source>
        <dbReference type="SAM" id="SignalP"/>
    </source>
</evidence>
<keyword evidence="3" id="KW-1185">Reference proteome</keyword>
<evidence type="ECO:0008006" key="4">
    <source>
        <dbReference type="Google" id="ProtNLM"/>
    </source>
</evidence>
<proteinExistence type="predicted"/>
<evidence type="ECO:0000313" key="2">
    <source>
        <dbReference type="EMBL" id="TRX00674.1"/>
    </source>
</evidence>
<evidence type="ECO:0000313" key="3">
    <source>
        <dbReference type="Proteomes" id="UP000733744"/>
    </source>
</evidence>
<feature type="signal peptide" evidence="1">
    <location>
        <begin position="1"/>
        <end position="35"/>
    </location>
</feature>
<protein>
    <recommendedName>
        <fullName evidence="4">Secreted protein</fullName>
    </recommendedName>
</protein>
<sequence length="211" mass="23411">MTCPLLPAAAPPTRHASVLAMTRSFLLTLSTYALAGNATPETHHLRSATLRFHDFQRARQSPNRLNIFLVAIKILFLAKKLFQRLISRQIIFKTGEPLRGLILKAFINLPAFMPQHSVRSAPDPALPNHKDTATEVARCSLTAFYPSIEQYSLHKEQFSIFPSRAATARLRKNAAIGNRSRIGGNNIHPSGNPLQLFSANFMTPAKSNTTK</sequence>
<organism evidence="2 3">
    <name type="scientific">Candidatus Methylobacter oryzae</name>
    <dbReference type="NCBI Taxonomy" id="2497749"/>
    <lineage>
        <taxon>Bacteria</taxon>
        <taxon>Pseudomonadati</taxon>
        <taxon>Pseudomonadota</taxon>
        <taxon>Gammaproteobacteria</taxon>
        <taxon>Methylococcales</taxon>
        <taxon>Methylococcaceae</taxon>
        <taxon>Methylobacter</taxon>
    </lineage>
</organism>
<dbReference type="Proteomes" id="UP000733744">
    <property type="component" value="Unassembled WGS sequence"/>
</dbReference>
<accession>A0ABY3CDS4</accession>
<dbReference type="RefSeq" id="WP_127026768.1">
    <property type="nucleotide sequence ID" value="NZ_RYFG02000025.1"/>
</dbReference>
<name>A0ABY3CDS4_9GAMM</name>
<feature type="chain" id="PRO_5045070606" description="Secreted protein" evidence="1">
    <location>
        <begin position="36"/>
        <end position="211"/>
    </location>
</feature>
<gene>
    <name evidence="2" type="ORF">EKO24_004960</name>
</gene>
<reference evidence="2 3" key="1">
    <citation type="journal article" date="2019" name="Antonie Van Leeuwenhoek">
        <title>Description of 'Ca. Methylobacter oryzae' KRF1, a novel species from the environmentally important Methylobacter clade 2.</title>
        <authorList>
            <person name="Khatri K."/>
            <person name="Mohite J.A."/>
            <person name="Pandit P.S."/>
            <person name="Bahulikar R."/>
            <person name="Rahalkar M.C."/>
        </authorList>
    </citation>
    <scope>NUCLEOTIDE SEQUENCE [LARGE SCALE GENOMIC DNA]</scope>
    <source>
        <strain evidence="2 3">KRF1</strain>
    </source>
</reference>
<comment type="caution">
    <text evidence="2">The sequence shown here is derived from an EMBL/GenBank/DDBJ whole genome shotgun (WGS) entry which is preliminary data.</text>
</comment>